<evidence type="ECO:0000313" key="10">
    <source>
        <dbReference type="EMBL" id="KKR83629.1"/>
    </source>
</evidence>
<evidence type="ECO:0000256" key="7">
    <source>
        <dbReference type="ARBA" id="ARBA00023010"/>
    </source>
</evidence>
<keyword evidence="7 9" id="KW-0811">Translocation</keyword>
<dbReference type="InterPro" id="IPR038379">
    <property type="entry name" value="SecE_sf"/>
</dbReference>
<proteinExistence type="inferred from homology"/>
<accession>A0A0G0U3K3</accession>
<comment type="caution">
    <text evidence="10">The sequence shown here is derived from an EMBL/GenBank/DDBJ whole genome shotgun (WGS) entry which is preliminary data.</text>
</comment>
<reference evidence="10 11" key="1">
    <citation type="journal article" date="2015" name="Nature">
        <title>rRNA introns, odd ribosomes, and small enigmatic genomes across a large radiation of phyla.</title>
        <authorList>
            <person name="Brown C.T."/>
            <person name="Hug L.A."/>
            <person name="Thomas B.C."/>
            <person name="Sharon I."/>
            <person name="Castelle C.J."/>
            <person name="Singh A."/>
            <person name="Wilkins M.J."/>
            <person name="Williams K.H."/>
            <person name="Banfield J.F."/>
        </authorList>
    </citation>
    <scope>NUCLEOTIDE SEQUENCE [LARGE SCALE GENOMIC DNA]</scope>
</reference>
<comment type="similarity">
    <text evidence="9">Belongs to the SecE/SEC61-gamma family.</text>
</comment>
<evidence type="ECO:0000256" key="5">
    <source>
        <dbReference type="ARBA" id="ARBA00022927"/>
    </source>
</evidence>
<keyword evidence="3 9" id="KW-1003">Cell membrane</keyword>
<dbReference type="PANTHER" id="PTHR33910">
    <property type="entry name" value="PROTEIN TRANSLOCASE SUBUNIT SECE"/>
    <property type="match status" value="1"/>
</dbReference>
<dbReference type="GO" id="GO:0043952">
    <property type="term" value="P:protein transport by the Sec complex"/>
    <property type="evidence" value="ECO:0007669"/>
    <property type="project" value="UniProtKB-UniRule"/>
</dbReference>
<comment type="function">
    <text evidence="9">Essential subunit of the Sec protein translocation channel SecYEG. Clamps together the 2 halves of SecY. May contact the channel plug during translocation.</text>
</comment>
<dbReference type="GO" id="GO:0005886">
    <property type="term" value="C:plasma membrane"/>
    <property type="evidence" value="ECO:0007669"/>
    <property type="project" value="UniProtKB-SubCell"/>
</dbReference>
<keyword evidence="6 9" id="KW-1133">Transmembrane helix</keyword>
<evidence type="ECO:0000256" key="8">
    <source>
        <dbReference type="ARBA" id="ARBA00023136"/>
    </source>
</evidence>
<organism evidence="10 11">
    <name type="scientific">Candidatus Daviesbacteria bacterium GW2011_GWA2_40_9</name>
    <dbReference type="NCBI Taxonomy" id="1618424"/>
    <lineage>
        <taxon>Bacteria</taxon>
        <taxon>Candidatus Daviesiibacteriota</taxon>
    </lineage>
</organism>
<dbReference type="GO" id="GO:0065002">
    <property type="term" value="P:intracellular protein transmembrane transport"/>
    <property type="evidence" value="ECO:0007669"/>
    <property type="project" value="UniProtKB-UniRule"/>
</dbReference>
<dbReference type="NCBIfam" id="TIGR00964">
    <property type="entry name" value="secE_bact"/>
    <property type="match status" value="1"/>
</dbReference>
<name>A0A0G0U3K3_9BACT</name>
<dbReference type="GO" id="GO:0006605">
    <property type="term" value="P:protein targeting"/>
    <property type="evidence" value="ECO:0007669"/>
    <property type="project" value="UniProtKB-UniRule"/>
</dbReference>
<protein>
    <recommendedName>
        <fullName evidence="9">Protein translocase subunit SecE</fullName>
    </recommendedName>
</protein>
<dbReference type="GO" id="GO:0008320">
    <property type="term" value="F:protein transmembrane transporter activity"/>
    <property type="evidence" value="ECO:0007669"/>
    <property type="project" value="UniProtKB-UniRule"/>
</dbReference>
<comment type="subunit">
    <text evidence="9">Component of the Sec protein translocase complex. Heterotrimer consisting of SecY, SecE and SecG subunits. The heterotrimers can form oligomers, although 1 heterotrimer is thought to be able to translocate proteins. Interacts with the ribosome. Interacts with SecDF, and other proteins may be involved. Interacts with SecA.</text>
</comment>
<dbReference type="InterPro" id="IPR001901">
    <property type="entry name" value="Translocase_SecE/Sec61-g"/>
</dbReference>
<evidence type="ECO:0000256" key="9">
    <source>
        <dbReference type="HAMAP-Rule" id="MF_00422"/>
    </source>
</evidence>
<dbReference type="AlphaFoldDB" id="A0A0G0U3K3"/>
<keyword evidence="4 9" id="KW-0812">Transmembrane</keyword>
<evidence type="ECO:0000256" key="2">
    <source>
        <dbReference type="ARBA" id="ARBA00022448"/>
    </source>
</evidence>
<evidence type="ECO:0000313" key="11">
    <source>
        <dbReference type="Proteomes" id="UP000034601"/>
    </source>
</evidence>
<evidence type="ECO:0000256" key="3">
    <source>
        <dbReference type="ARBA" id="ARBA00022475"/>
    </source>
</evidence>
<sequence length="60" mass="6747">MSKILDFLTEVRVELSKVVWPTPNQAIRLTVIVIMVTITVGFFIGAVDYLLTKALELVLK</sequence>
<dbReference type="PANTHER" id="PTHR33910:SF1">
    <property type="entry name" value="PROTEIN TRANSLOCASE SUBUNIT SECE"/>
    <property type="match status" value="1"/>
</dbReference>
<keyword evidence="8 9" id="KW-0472">Membrane</keyword>
<evidence type="ECO:0000256" key="4">
    <source>
        <dbReference type="ARBA" id="ARBA00022692"/>
    </source>
</evidence>
<dbReference type="Gene3D" id="1.20.5.1030">
    <property type="entry name" value="Preprotein translocase secy subunit"/>
    <property type="match status" value="1"/>
</dbReference>
<dbReference type="HAMAP" id="MF_00422">
    <property type="entry name" value="SecE"/>
    <property type="match status" value="1"/>
</dbReference>
<dbReference type="InterPro" id="IPR005807">
    <property type="entry name" value="SecE_bac"/>
</dbReference>
<comment type="subcellular location">
    <subcellularLocation>
        <location evidence="9">Cell membrane</location>
        <topology evidence="9">Single-pass membrane protein</topology>
    </subcellularLocation>
    <subcellularLocation>
        <location evidence="1">Membrane</location>
    </subcellularLocation>
</comment>
<evidence type="ECO:0000256" key="1">
    <source>
        <dbReference type="ARBA" id="ARBA00004370"/>
    </source>
</evidence>
<keyword evidence="2 9" id="KW-0813">Transport</keyword>
<dbReference type="EMBL" id="LCAB01000003">
    <property type="protein sequence ID" value="KKR83629.1"/>
    <property type="molecule type" value="Genomic_DNA"/>
</dbReference>
<evidence type="ECO:0000256" key="6">
    <source>
        <dbReference type="ARBA" id="ARBA00022989"/>
    </source>
</evidence>
<feature type="transmembrane region" description="Helical" evidence="9">
    <location>
        <begin position="26"/>
        <end position="51"/>
    </location>
</feature>
<gene>
    <name evidence="9" type="primary">secE</name>
    <name evidence="10" type="ORF">UU29_C0003G0031</name>
</gene>
<dbReference type="Proteomes" id="UP000034601">
    <property type="component" value="Unassembled WGS sequence"/>
</dbReference>
<keyword evidence="5 9" id="KW-0653">Protein transport</keyword>
<dbReference type="GO" id="GO:0009306">
    <property type="term" value="P:protein secretion"/>
    <property type="evidence" value="ECO:0007669"/>
    <property type="project" value="UniProtKB-UniRule"/>
</dbReference>
<dbReference type="Pfam" id="PF00584">
    <property type="entry name" value="SecE"/>
    <property type="match status" value="1"/>
</dbReference>